<dbReference type="AlphaFoldDB" id="A0A067Q9E0"/>
<sequence length="158" mass="17089">MQNMYPEPVPGKTHPSSAGLIGRPSMELLHSGSSSSPLLSSVSQDHACSDILVQPTCGYVNRIGTPGSRFPASKTPPCFTVQIQRTRSSNVRRCWPNSRMAHHSADSDIWTPVLSEFGVRNHSSDPLLLANVSAITAPQSLLHGTCISSSHRLRYVNA</sequence>
<feature type="compositionally biased region" description="Low complexity" evidence="1">
    <location>
        <begin position="25"/>
        <end position="36"/>
    </location>
</feature>
<dbReference type="Proteomes" id="UP000027265">
    <property type="component" value="Unassembled WGS sequence"/>
</dbReference>
<feature type="region of interest" description="Disordered" evidence="1">
    <location>
        <begin position="1"/>
        <end position="36"/>
    </location>
</feature>
<organism evidence="2 3">
    <name type="scientific">Jaapia argillacea MUCL 33604</name>
    <dbReference type="NCBI Taxonomy" id="933084"/>
    <lineage>
        <taxon>Eukaryota</taxon>
        <taxon>Fungi</taxon>
        <taxon>Dikarya</taxon>
        <taxon>Basidiomycota</taxon>
        <taxon>Agaricomycotina</taxon>
        <taxon>Agaricomycetes</taxon>
        <taxon>Agaricomycetidae</taxon>
        <taxon>Jaapiales</taxon>
        <taxon>Jaapiaceae</taxon>
        <taxon>Jaapia</taxon>
    </lineage>
</organism>
<dbReference type="HOGENOM" id="CLU_1669627_0_0_1"/>
<protein>
    <submittedName>
        <fullName evidence="2">Uncharacterized protein</fullName>
    </submittedName>
</protein>
<dbReference type="InParanoid" id="A0A067Q9E0"/>
<keyword evidence="3" id="KW-1185">Reference proteome</keyword>
<reference evidence="3" key="1">
    <citation type="journal article" date="2014" name="Proc. Natl. Acad. Sci. U.S.A.">
        <title>Extensive sampling of basidiomycete genomes demonstrates inadequacy of the white-rot/brown-rot paradigm for wood decay fungi.</title>
        <authorList>
            <person name="Riley R."/>
            <person name="Salamov A.A."/>
            <person name="Brown D.W."/>
            <person name="Nagy L.G."/>
            <person name="Floudas D."/>
            <person name="Held B.W."/>
            <person name="Levasseur A."/>
            <person name="Lombard V."/>
            <person name="Morin E."/>
            <person name="Otillar R."/>
            <person name="Lindquist E.A."/>
            <person name="Sun H."/>
            <person name="LaButti K.M."/>
            <person name="Schmutz J."/>
            <person name="Jabbour D."/>
            <person name="Luo H."/>
            <person name="Baker S.E."/>
            <person name="Pisabarro A.G."/>
            <person name="Walton J.D."/>
            <person name="Blanchette R.A."/>
            <person name="Henrissat B."/>
            <person name="Martin F."/>
            <person name="Cullen D."/>
            <person name="Hibbett D.S."/>
            <person name="Grigoriev I.V."/>
        </authorList>
    </citation>
    <scope>NUCLEOTIDE SEQUENCE [LARGE SCALE GENOMIC DNA]</scope>
    <source>
        <strain evidence="3">MUCL 33604</strain>
    </source>
</reference>
<name>A0A067Q9E0_9AGAM</name>
<evidence type="ECO:0000313" key="2">
    <source>
        <dbReference type="EMBL" id="KDQ62780.1"/>
    </source>
</evidence>
<gene>
    <name evidence="2" type="ORF">JAAARDRAFT_470942</name>
</gene>
<proteinExistence type="predicted"/>
<dbReference type="EMBL" id="KL197711">
    <property type="protein sequence ID" value="KDQ62780.1"/>
    <property type="molecule type" value="Genomic_DNA"/>
</dbReference>
<evidence type="ECO:0000313" key="3">
    <source>
        <dbReference type="Proteomes" id="UP000027265"/>
    </source>
</evidence>
<evidence type="ECO:0000256" key="1">
    <source>
        <dbReference type="SAM" id="MobiDB-lite"/>
    </source>
</evidence>
<accession>A0A067Q9E0</accession>